<feature type="transmembrane region" description="Helical" evidence="7">
    <location>
        <begin position="9"/>
        <end position="29"/>
    </location>
</feature>
<dbReference type="Pfam" id="PF00528">
    <property type="entry name" value="BPD_transp_1"/>
    <property type="match status" value="1"/>
</dbReference>
<evidence type="ECO:0000313" key="10">
    <source>
        <dbReference type="Proteomes" id="UP001157161"/>
    </source>
</evidence>
<comment type="subcellular location">
    <subcellularLocation>
        <location evidence="1 7">Cell membrane</location>
        <topology evidence="1 7">Multi-pass membrane protein</topology>
    </subcellularLocation>
</comment>
<evidence type="ECO:0000256" key="7">
    <source>
        <dbReference type="RuleBase" id="RU363032"/>
    </source>
</evidence>
<keyword evidence="5 7" id="KW-1133">Transmembrane helix</keyword>
<dbReference type="CDD" id="cd06261">
    <property type="entry name" value="TM_PBP2"/>
    <property type="match status" value="1"/>
</dbReference>
<sequence>MIAFTLRRLGAGVVLLVVISMLAYALLFASGTNVARNILGEFATEDQVLLKAQELGLDRPLAERYLDWAGAAVRGDLGRSWFGSQSVTDSILSRLPVTLVLITTAIVLTGLLALVIGVAAAVRRGWIDRALQAVAVVCDAIPGFVIALLLVIALAIQAGVFPATSTIGPGAPPSAWVLSLTLPVVALVLNAVASSAQQVRSAVIKQYERDSVRTLRSRGISEREILLTYVLRGASPAALTVLSLQFIGMLGGVVIIESIVALPGIGSLAVPATQQGDVPVVMGVVIYTVVVVVVVNLLVDLLNGWLNPKVRVS</sequence>
<feature type="transmembrane region" description="Helical" evidence="7">
    <location>
        <begin position="176"/>
        <end position="196"/>
    </location>
</feature>
<dbReference type="Gene3D" id="1.10.3720.10">
    <property type="entry name" value="MetI-like"/>
    <property type="match status" value="1"/>
</dbReference>
<feature type="transmembrane region" description="Helical" evidence="7">
    <location>
        <begin position="99"/>
        <end position="122"/>
    </location>
</feature>
<feature type="transmembrane region" description="Helical" evidence="7">
    <location>
        <begin position="280"/>
        <end position="299"/>
    </location>
</feature>
<evidence type="ECO:0000256" key="6">
    <source>
        <dbReference type="ARBA" id="ARBA00023136"/>
    </source>
</evidence>
<feature type="transmembrane region" description="Helical" evidence="7">
    <location>
        <begin position="237"/>
        <end position="260"/>
    </location>
</feature>
<evidence type="ECO:0000313" key="9">
    <source>
        <dbReference type="EMBL" id="GMA32552.1"/>
    </source>
</evidence>
<dbReference type="EMBL" id="BSUM01000001">
    <property type="protein sequence ID" value="GMA32552.1"/>
    <property type="molecule type" value="Genomic_DNA"/>
</dbReference>
<keyword evidence="3" id="KW-1003">Cell membrane</keyword>
<evidence type="ECO:0000256" key="1">
    <source>
        <dbReference type="ARBA" id="ARBA00004651"/>
    </source>
</evidence>
<keyword evidence="2 7" id="KW-0813">Transport</keyword>
<keyword evidence="4 7" id="KW-0812">Transmembrane</keyword>
<dbReference type="RefSeq" id="WP_284251227.1">
    <property type="nucleotide sequence ID" value="NZ_BSUM01000001.1"/>
</dbReference>
<dbReference type="Pfam" id="PF19300">
    <property type="entry name" value="BPD_transp_1_N"/>
    <property type="match status" value="1"/>
</dbReference>
<dbReference type="InterPro" id="IPR035906">
    <property type="entry name" value="MetI-like_sf"/>
</dbReference>
<evidence type="ECO:0000259" key="8">
    <source>
        <dbReference type="PROSITE" id="PS50928"/>
    </source>
</evidence>
<dbReference type="PANTHER" id="PTHR43163:SF3">
    <property type="entry name" value="PEPTIDE ABC TRANSPORTER PERMEASE PROTEIN"/>
    <property type="match status" value="1"/>
</dbReference>
<proteinExistence type="inferred from homology"/>
<dbReference type="PROSITE" id="PS50928">
    <property type="entry name" value="ABC_TM1"/>
    <property type="match status" value="1"/>
</dbReference>
<reference evidence="9" key="1">
    <citation type="journal article" date="2014" name="Int. J. Syst. Evol. Microbiol.">
        <title>Complete genome sequence of Corynebacterium casei LMG S-19264T (=DSM 44701T), isolated from a smear-ripened cheese.</title>
        <authorList>
            <consortium name="US DOE Joint Genome Institute (JGI-PGF)"/>
            <person name="Walter F."/>
            <person name="Albersmeier A."/>
            <person name="Kalinowski J."/>
            <person name="Ruckert C."/>
        </authorList>
    </citation>
    <scope>NUCLEOTIDE SEQUENCE</scope>
    <source>
        <strain evidence="9">NBRC 112290</strain>
    </source>
</reference>
<comment type="caution">
    <text evidence="9">The sequence shown here is derived from an EMBL/GenBank/DDBJ whole genome shotgun (WGS) entry which is preliminary data.</text>
</comment>
<feature type="transmembrane region" description="Helical" evidence="7">
    <location>
        <begin position="134"/>
        <end position="156"/>
    </location>
</feature>
<comment type="similarity">
    <text evidence="7">Belongs to the binding-protein-dependent transport system permease family.</text>
</comment>
<dbReference type="GO" id="GO:0055085">
    <property type="term" value="P:transmembrane transport"/>
    <property type="evidence" value="ECO:0007669"/>
    <property type="project" value="InterPro"/>
</dbReference>
<organism evidence="9 10">
    <name type="scientific">Litorihabitans aurantiacus</name>
    <dbReference type="NCBI Taxonomy" id="1930061"/>
    <lineage>
        <taxon>Bacteria</taxon>
        <taxon>Bacillati</taxon>
        <taxon>Actinomycetota</taxon>
        <taxon>Actinomycetes</taxon>
        <taxon>Micrococcales</taxon>
        <taxon>Beutenbergiaceae</taxon>
        <taxon>Litorihabitans</taxon>
    </lineage>
</organism>
<dbReference type="AlphaFoldDB" id="A0AA37XFS7"/>
<protein>
    <submittedName>
        <fullName evidence="9">ABC transporter permease</fullName>
    </submittedName>
</protein>
<keyword evidence="6 7" id="KW-0472">Membrane</keyword>
<dbReference type="PANTHER" id="PTHR43163">
    <property type="entry name" value="DIPEPTIDE TRANSPORT SYSTEM PERMEASE PROTEIN DPPB-RELATED"/>
    <property type="match status" value="1"/>
</dbReference>
<name>A0AA37XFS7_9MICO</name>
<reference evidence="9" key="2">
    <citation type="submission" date="2023-02" db="EMBL/GenBank/DDBJ databases">
        <authorList>
            <person name="Sun Q."/>
            <person name="Mori K."/>
        </authorList>
    </citation>
    <scope>NUCLEOTIDE SEQUENCE</scope>
    <source>
        <strain evidence="9">NBRC 112290</strain>
    </source>
</reference>
<gene>
    <name evidence="9" type="ORF">GCM10025875_25440</name>
</gene>
<feature type="domain" description="ABC transmembrane type-1" evidence="8">
    <location>
        <begin position="95"/>
        <end position="303"/>
    </location>
</feature>
<evidence type="ECO:0000256" key="5">
    <source>
        <dbReference type="ARBA" id="ARBA00022989"/>
    </source>
</evidence>
<evidence type="ECO:0000256" key="2">
    <source>
        <dbReference type="ARBA" id="ARBA00022448"/>
    </source>
</evidence>
<dbReference type="InterPro" id="IPR000515">
    <property type="entry name" value="MetI-like"/>
</dbReference>
<accession>A0AA37XFS7</accession>
<keyword evidence="10" id="KW-1185">Reference proteome</keyword>
<dbReference type="GO" id="GO:0005886">
    <property type="term" value="C:plasma membrane"/>
    <property type="evidence" value="ECO:0007669"/>
    <property type="project" value="UniProtKB-SubCell"/>
</dbReference>
<dbReference type="Proteomes" id="UP001157161">
    <property type="component" value="Unassembled WGS sequence"/>
</dbReference>
<evidence type="ECO:0000256" key="3">
    <source>
        <dbReference type="ARBA" id="ARBA00022475"/>
    </source>
</evidence>
<dbReference type="SUPFAM" id="SSF161098">
    <property type="entry name" value="MetI-like"/>
    <property type="match status" value="1"/>
</dbReference>
<dbReference type="InterPro" id="IPR045621">
    <property type="entry name" value="BPD_transp_1_N"/>
</dbReference>
<evidence type="ECO:0000256" key="4">
    <source>
        <dbReference type="ARBA" id="ARBA00022692"/>
    </source>
</evidence>